<dbReference type="EMBL" id="FUZF01000001">
    <property type="protein sequence ID" value="SKB39791.1"/>
    <property type="molecule type" value="Genomic_DNA"/>
</dbReference>
<dbReference type="RefSeq" id="WP_079640631.1">
    <property type="nucleotide sequence ID" value="NZ_FUZF01000001.1"/>
</dbReference>
<dbReference type="OrthoDB" id="1258521at2"/>
<feature type="transmembrane region" description="Helical" evidence="1">
    <location>
        <begin position="7"/>
        <end position="27"/>
    </location>
</feature>
<feature type="transmembrane region" description="Helical" evidence="1">
    <location>
        <begin position="156"/>
        <end position="173"/>
    </location>
</feature>
<dbReference type="Proteomes" id="UP000190150">
    <property type="component" value="Unassembled WGS sequence"/>
</dbReference>
<name>A0A1T5AXL0_9SPHI</name>
<feature type="transmembrane region" description="Helical" evidence="1">
    <location>
        <begin position="121"/>
        <end position="144"/>
    </location>
</feature>
<keyword evidence="1" id="KW-1133">Transmembrane helix</keyword>
<evidence type="ECO:0000256" key="1">
    <source>
        <dbReference type="SAM" id="Phobius"/>
    </source>
</evidence>
<gene>
    <name evidence="2" type="ORF">SAMN05660841_00278</name>
</gene>
<sequence>MKSTKKSLKIVLISAIALLFLPLKLIILNNNLVPINGVIKEVEKSSTRIPYYKFRLSDDSTIYYNSGRGLLSNIKTDKEVLYNGKNKEISFYISKVDFSKLNKGEEIKYIGLEKRNVLIDLYYHSISGLWNVVLGMLCIVMMALNTYAVYTYKKKVFEVFIIIYMLLGISMLML</sequence>
<protein>
    <submittedName>
        <fullName evidence="2">Uncharacterized protein</fullName>
    </submittedName>
</protein>
<keyword evidence="1" id="KW-0472">Membrane</keyword>
<accession>A0A1T5AXL0</accession>
<keyword evidence="1" id="KW-0812">Transmembrane</keyword>
<dbReference type="AlphaFoldDB" id="A0A1T5AXL0"/>
<reference evidence="3" key="1">
    <citation type="submission" date="2017-02" db="EMBL/GenBank/DDBJ databases">
        <authorList>
            <person name="Varghese N."/>
            <person name="Submissions S."/>
        </authorList>
    </citation>
    <scope>NUCLEOTIDE SEQUENCE [LARGE SCALE GENOMIC DNA]</scope>
    <source>
        <strain evidence="3">DSM 24091</strain>
    </source>
</reference>
<keyword evidence="3" id="KW-1185">Reference proteome</keyword>
<evidence type="ECO:0000313" key="3">
    <source>
        <dbReference type="Proteomes" id="UP000190150"/>
    </source>
</evidence>
<proteinExistence type="predicted"/>
<evidence type="ECO:0000313" key="2">
    <source>
        <dbReference type="EMBL" id="SKB39791.1"/>
    </source>
</evidence>
<organism evidence="2 3">
    <name type="scientific">Sphingobacterium nematocida</name>
    <dbReference type="NCBI Taxonomy" id="1513896"/>
    <lineage>
        <taxon>Bacteria</taxon>
        <taxon>Pseudomonadati</taxon>
        <taxon>Bacteroidota</taxon>
        <taxon>Sphingobacteriia</taxon>
        <taxon>Sphingobacteriales</taxon>
        <taxon>Sphingobacteriaceae</taxon>
        <taxon>Sphingobacterium</taxon>
    </lineage>
</organism>